<evidence type="ECO:0000313" key="1">
    <source>
        <dbReference type="EMBL" id="KAL2830229.1"/>
    </source>
</evidence>
<sequence>MCTGFSLPIETPTAVGSTATGITLSESMRASLDDQSIIRSKGARILYDEATSRLIIKLVGPAHEVAHRTLFDVIVTETALMGLRGELSSVGAARVTHNNISKEPDSSFQPVHLLQGRPITWPSVIIESGYADSTTILQEMEDLWIGNSDRQVKVAIIMSMEKSRDRIVVEKWVPSSIPQRVSDPALRRRGQSAVHKQEVVIVQTPDGQGAVSGSPPVIKF</sequence>
<protein>
    <submittedName>
        <fullName evidence="1">Uncharacterized protein</fullName>
    </submittedName>
</protein>
<keyword evidence="2" id="KW-1185">Reference proteome</keyword>
<accession>A0ABR4IR32</accession>
<organism evidence="1 2">
    <name type="scientific">Aspergillus cavernicola</name>
    <dbReference type="NCBI Taxonomy" id="176166"/>
    <lineage>
        <taxon>Eukaryota</taxon>
        <taxon>Fungi</taxon>
        <taxon>Dikarya</taxon>
        <taxon>Ascomycota</taxon>
        <taxon>Pezizomycotina</taxon>
        <taxon>Eurotiomycetes</taxon>
        <taxon>Eurotiomycetidae</taxon>
        <taxon>Eurotiales</taxon>
        <taxon>Aspergillaceae</taxon>
        <taxon>Aspergillus</taxon>
        <taxon>Aspergillus subgen. Nidulantes</taxon>
    </lineage>
</organism>
<comment type="caution">
    <text evidence="1">The sequence shown here is derived from an EMBL/GenBank/DDBJ whole genome shotgun (WGS) entry which is preliminary data.</text>
</comment>
<proteinExistence type="predicted"/>
<reference evidence="1 2" key="1">
    <citation type="submission" date="2024-07" db="EMBL/GenBank/DDBJ databases">
        <title>Section-level genome sequencing and comparative genomics of Aspergillus sections Usti and Cavernicolus.</title>
        <authorList>
            <consortium name="Lawrence Berkeley National Laboratory"/>
            <person name="Nybo J.L."/>
            <person name="Vesth T.C."/>
            <person name="Theobald S."/>
            <person name="Frisvad J.C."/>
            <person name="Larsen T.O."/>
            <person name="Kjaerboelling I."/>
            <person name="Rothschild-Mancinelli K."/>
            <person name="Lyhne E.K."/>
            <person name="Kogle M.E."/>
            <person name="Barry K."/>
            <person name="Clum A."/>
            <person name="Na H."/>
            <person name="Ledsgaard L."/>
            <person name="Lin J."/>
            <person name="Lipzen A."/>
            <person name="Kuo A."/>
            <person name="Riley R."/>
            <person name="Mondo S."/>
            <person name="LaButti K."/>
            <person name="Haridas S."/>
            <person name="Pangalinan J."/>
            <person name="Salamov A.A."/>
            <person name="Simmons B.A."/>
            <person name="Magnuson J.K."/>
            <person name="Chen J."/>
            <person name="Drula E."/>
            <person name="Henrissat B."/>
            <person name="Wiebenga A."/>
            <person name="Lubbers R.J."/>
            <person name="Gomes A.C."/>
            <person name="Makela M.R."/>
            <person name="Stajich J."/>
            <person name="Grigoriev I.V."/>
            <person name="Mortensen U.H."/>
            <person name="De vries R.P."/>
            <person name="Baker S.E."/>
            <person name="Andersen M.R."/>
        </authorList>
    </citation>
    <scope>NUCLEOTIDE SEQUENCE [LARGE SCALE GENOMIC DNA]</scope>
    <source>
        <strain evidence="1 2">CBS 600.67</strain>
    </source>
</reference>
<dbReference type="EMBL" id="JBFXLS010000013">
    <property type="protein sequence ID" value="KAL2830229.1"/>
    <property type="molecule type" value="Genomic_DNA"/>
</dbReference>
<evidence type="ECO:0000313" key="2">
    <source>
        <dbReference type="Proteomes" id="UP001610335"/>
    </source>
</evidence>
<dbReference type="Proteomes" id="UP001610335">
    <property type="component" value="Unassembled WGS sequence"/>
</dbReference>
<name>A0ABR4IR32_9EURO</name>
<gene>
    <name evidence="1" type="ORF">BDW59DRAFT_158561</name>
</gene>